<evidence type="ECO:0000256" key="9">
    <source>
        <dbReference type="ARBA" id="ARBA00039266"/>
    </source>
</evidence>
<keyword evidence="6 12" id="KW-0547">Nucleotide-binding</keyword>
<dbReference type="CDD" id="cd07835">
    <property type="entry name" value="STKc_CDK1_CdkB_like"/>
    <property type="match status" value="1"/>
</dbReference>
<comment type="similarity">
    <text evidence="1">Belongs to the protein kinase superfamily. CMGC Ser/Thr protein kinase family. CDC2/CDKX subfamily.</text>
</comment>
<gene>
    <name evidence="15" type="ORF">PaG_01246</name>
</gene>
<evidence type="ECO:0000256" key="10">
    <source>
        <dbReference type="ARBA" id="ARBA00047811"/>
    </source>
</evidence>
<accession>W3VRX7</accession>
<evidence type="ECO:0000256" key="12">
    <source>
        <dbReference type="PROSITE-ProRule" id="PRU10141"/>
    </source>
</evidence>
<evidence type="ECO:0000256" key="11">
    <source>
        <dbReference type="ARBA" id="ARBA00048367"/>
    </source>
</evidence>
<dbReference type="GO" id="GO:0005634">
    <property type="term" value="C:nucleus"/>
    <property type="evidence" value="ECO:0007669"/>
    <property type="project" value="TreeGrafter"/>
</dbReference>
<keyword evidence="16" id="KW-1185">Reference proteome</keyword>
<evidence type="ECO:0000256" key="5">
    <source>
        <dbReference type="ARBA" id="ARBA00022679"/>
    </source>
</evidence>
<evidence type="ECO:0000259" key="14">
    <source>
        <dbReference type="PROSITE" id="PS50011"/>
    </source>
</evidence>
<sequence>MKSRRRHWPAAVGARRSHRAHDWDRLMTRKVRWVRRRGLPLSRGASRALSFPTGPRLAGDAGFIRGRCHDEAALPSLADRINEWCNVDSGRWRTSDISGSSKGKGKRPGMGRLAHWQPDGSQTTRRAVPAAAAAVVAAAADAAKKCWFGLARPIFDRGASAKRGELGHSQLARNGQFSKAESWQLGVLAQCESAANGLTRDRHTSSPLRHRHPPLDNVTPIAAHHTQLARRIRHCPCAPAVAWQNPATFNTSGISLTRTMDNYQRIEKVGEGTYGVVYKAKDLTPGANGRIVALKKIRLEAEDEGVPSTAIREISLLKELRDDNIVRLFDIVHQESKLYLVFEFLDLDLRKYMDNVSRNRNSEGMGPEIVRKFTYQLIRGLYYCHAHRILHRDLKPQNLLIDKEGNLKLADFGLARAFGIPLRTYTHEVVTLWYRAPEVLLGSRHYSTAIDMWSVGCIFAEMAMRHPLFPGDSEIDEIFKIFRTLGTPTDDIWPGVQQLPDYKDSFPKWAGKPLRQAVPGLDETGLDLLEGMLVYDPAGRTSAKRSLVHPYFRQLLT</sequence>
<dbReference type="PANTHER" id="PTHR24056:SF254">
    <property type="entry name" value="CYCLIN-DEPENDENT KINASE 2"/>
    <property type="match status" value="1"/>
</dbReference>
<dbReference type="GO" id="GO:0007165">
    <property type="term" value="P:signal transduction"/>
    <property type="evidence" value="ECO:0007669"/>
    <property type="project" value="TreeGrafter"/>
</dbReference>
<dbReference type="OrthoDB" id="1732493at2759"/>
<dbReference type="InterPro" id="IPR011009">
    <property type="entry name" value="Kinase-like_dom_sf"/>
</dbReference>
<dbReference type="FunFam" id="3.30.200.20:FF:000027">
    <property type="entry name" value="Putative Cyclin-dependent kinase 1"/>
    <property type="match status" value="1"/>
</dbReference>
<evidence type="ECO:0000256" key="2">
    <source>
        <dbReference type="ARBA" id="ARBA00012425"/>
    </source>
</evidence>
<dbReference type="PANTHER" id="PTHR24056">
    <property type="entry name" value="CELL DIVISION PROTEIN KINASE"/>
    <property type="match status" value="1"/>
</dbReference>
<evidence type="ECO:0000256" key="7">
    <source>
        <dbReference type="ARBA" id="ARBA00022777"/>
    </source>
</evidence>
<evidence type="ECO:0000256" key="13">
    <source>
        <dbReference type="SAM" id="MobiDB-lite"/>
    </source>
</evidence>
<comment type="caution">
    <text evidence="15">The sequence shown here is derived from an EMBL/GenBank/DDBJ whole genome shotgun (WGS) entry which is preliminary data.</text>
</comment>
<dbReference type="InterPro" id="IPR000719">
    <property type="entry name" value="Prot_kinase_dom"/>
</dbReference>
<evidence type="ECO:0000256" key="4">
    <source>
        <dbReference type="ARBA" id="ARBA00022553"/>
    </source>
</evidence>
<dbReference type="Pfam" id="PF00069">
    <property type="entry name" value="Pkinase"/>
    <property type="match status" value="1"/>
</dbReference>
<keyword evidence="7" id="KW-0418">Kinase</keyword>
<dbReference type="FunFam" id="1.10.510.10:FF:000711">
    <property type="entry name" value="Probable cyclin-dependent kinase 1"/>
    <property type="match status" value="1"/>
</dbReference>
<protein>
    <recommendedName>
        <fullName evidence="9">Cyclin-dependent kinase 1</fullName>
        <ecNumber evidence="2">2.7.11.22</ecNumber>
    </recommendedName>
</protein>
<organism evidence="15 16">
    <name type="scientific">Moesziomyces aphidis</name>
    <name type="common">Pseudozyma aphidis</name>
    <dbReference type="NCBI Taxonomy" id="84754"/>
    <lineage>
        <taxon>Eukaryota</taxon>
        <taxon>Fungi</taxon>
        <taxon>Dikarya</taxon>
        <taxon>Basidiomycota</taxon>
        <taxon>Ustilaginomycotina</taxon>
        <taxon>Ustilaginomycetes</taxon>
        <taxon>Ustilaginales</taxon>
        <taxon>Ustilaginaceae</taxon>
        <taxon>Moesziomyces</taxon>
    </lineage>
</organism>
<evidence type="ECO:0000313" key="15">
    <source>
        <dbReference type="EMBL" id="ETS64393.1"/>
    </source>
</evidence>
<dbReference type="EMBL" id="AWNI01000006">
    <property type="protein sequence ID" value="ETS64393.1"/>
    <property type="molecule type" value="Genomic_DNA"/>
</dbReference>
<comment type="catalytic activity">
    <reaction evidence="11">
        <text>L-seryl-[protein] + ATP = O-phospho-L-seryl-[protein] + ADP + H(+)</text>
        <dbReference type="Rhea" id="RHEA:17989"/>
        <dbReference type="Rhea" id="RHEA-COMP:9863"/>
        <dbReference type="Rhea" id="RHEA-COMP:11604"/>
        <dbReference type="ChEBI" id="CHEBI:15378"/>
        <dbReference type="ChEBI" id="CHEBI:29999"/>
        <dbReference type="ChEBI" id="CHEBI:30616"/>
        <dbReference type="ChEBI" id="CHEBI:83421"/>
        <dbReference type="ChEBI" id="CHEBI:456216"/>
        <dbReference type="EC" id="2.7.11.22"/>
    </reaction>
</comment>
<keyword evidence="5" id="KW-0808">Transferase</keyword>
<dbReference type="InterPro" id="IPR017441">
    <property type="entry name" value="Protein_kinase_ATP_BS"/>
</dbReference>
<dbReference type="PROSITE" id="PS00108">
    <property type="entry name" value="PROTEIN_KINASE_ST"/>
    <property type="match status" value="1"/>
</dbReference>
<dbReference type="Proteomes" id="UP000019462">
    <property type="component" value="Unassembled WGS sequence"/>
</dbReference>
<dbReference type="GO" id="GO:0004693">
    <property type="term" value="F:cyclin-dependent protein serine/threonine kinase activity"/>
    <property type="evidence" value="ECO:0007669"/>
    <property type="project" value="UniProtKB-EC"/>
</dbReference>
<reference evidence="15 16" key="1">
    <citation type="journal article" date="2014" name="Genome Announc.">
        <title>Genome sequence of the basidiomycetous fungus Pseudozyma aphidis DSM70725, an efficient producer of biosurfactant mannosylerythritol lipids.</title>
        <authorList>
            <person name="Lorenz S."/>
            <person name="Guenther M."/>
            <person name="Grumaz C."/>
            <person name="Rupp S."/>
            <person name="Zibek S."/>
            <person name="Sohn K."/>
        </authorList>
    </citation>
    <scope>NUCLEOTIDE SEQUENCE [LARGE SCALE GENOMIC DNA]</scope>
    <source>
        <strain evidence="16">ATCC 32657 / CBS 517.83 / DSM 70725 / JCM 10318 / NBRC 10182 / NRRL Y-7954 / St-0401</strain>
    </source>
</reference>
<keyword evidence="4" id="KW-0597">Phosphoprotein</keyword>
<evidence type="ECO:0000256" key="1">
    <source>
        <dbReference type="ARBA" id="ARBA00006485"/>
    </source>
</evidence>
<dbReference type="GO" id="GO:0010468">
    <property type="term" value="P:regulation of gene expression"/>
    <property type="evidence" value="ECO:0007669"/>
    <property type="project" value="TreeGrafter"/>
</dbReference>
<dbReference type="AlphaFoldDB" id="W3VRX7"/>
<evidence type="ECO:0000313" key="16">
    <source>
        <dbReference type="Proteomes" id="UP000019462"/>
    </source>
</evidence>
<name>W3VRX7_MOEAP</name>
<feature type="region of interest" description="Disordered" evidence="13">
    <location>
        <begin position="95"/>
        <end position="121"/>
    </location>
</feature>
<dbReference type="GO" id="GO:0010389">
    <property type="term" value="P:regulation of G2/M transition of mitotic cell cycle"/>
    <property type="evidence" value="ECO:0007669"/>
    <property type="project" value="TreeGrafter"/>
</dbReference>
<evidence type="ECO:0000256" key="8">
    <source>
        <dbReference type="ARBA" id="ARBA00022840"/>
    </source>
</evidence>
<dbReference type="EC" id="2.7.11.22" evidence="2"/>
<dbReference type="GO" id="GO:0005524">
    <property type="term" value="F:ATP binding"/>
    <property type="evidence" value="ECO:0007669"/>
    <property type="project" value="UniProtKB-UniRule"/>
</dbReference>
<dbReference type="Gene3D" id="3.30.200.20">
    <property type="entry name" value="Phosphorylase Kinase, domain 1"/>
    <property type="match status" value="1"/>
</dbReference>
<dbReference type="GO" id="GO:0030332">
    <property type="term" value="F:cyclin binding"/>
    <property type="evidence" value="ECO:0007669"/>
    <property type="project" value="TreeGrafter"/>
</dbReference>
<dbReference type="InterPro" id="IPR008271">
    <property type="entry name" value="Ser/Thr_kinase_AS"/>
</dbReference>
<evidence type="ECO:0000256" key="6">
    <source>
        <dbReference type="ARBA" id="ARBA00022741"/>
    </source>
</evidence>
<dbReference type="GO" id="GO:0000082">
    <property type="term" value="P:G1/S transition of mitotic cell cycle"/>
    <property type="evidence" value="ECO:0007669"/>
    <property type="project" value="TreeGrafter"/>
</dbReference>
<keyword evidence="3" id="KW-0723">Serine/threonine-protein kinase</keyword>
<dbReference type="InterPro" id="IPR050108">
    <property type="entry name" value="CDK"/>
</dbReference>
<feature type="binding site" evidence="12">
    <location>
        <position position="295"/>
    </location>
    <ligand>
        <name>ATP</name>
        <dbReference type="ChEBI" id="CHEBI:30616"/>
    </ligand>
</feature>
<evidence type="ECO:0000256" key="3">
    <source>
        <dbReference type="ARBA" id="ARBA00022527"/>
    </source>
</evidence>
<dbReference type="GO" id="GO:0005737">
    <property type="term" value="C:cytoplasm"/>
    <property type="evidence" value="ECO:0007669"/>
    <property type="project" value="TreeGrafter"/>
</dbReference>
<dbReference type="Gene3D" id="1.10.510.10">
    <property type="entry name" value="Transferase(Phosphotransferase) domain 1"/>
    <property type="match status" value="1"/>
</dbReference>
<dbReference type="HOGENOM" id="CLU_489261_0_0_1"/>
<dbReference type="SUPFAM" id="SSF56112">
    <property type="entry name" value="Protein kinase-like (PK-like)"/>
    <property type="match status" value="1"/>
</dbReference>
<comment type="catalytic activity">
    <reaction evidence="10">
        <text>L-threonyl-[protein] + ATP = O-phospho-L-threonyl-[protein] + ADP + H(+)</text>
        <dbReference type="Rhea" id="RHEA:46608"/>
        <dbReference type="Rhea" id="RHEA-COMP:11060"/>
        <dbReference type="Rhea" id="RHEA-COMP:11605"/>
        <dbReference type="ChEBI" id="CHEBI:15378"/>
        <dbReference type="ChEBI" id="CHEBI:30013"/>
        <dbReference type="ChEBI" id="CHEBI:30616"/>
        <dbReference type="ChEBI" id="CHEBI:61977"/>
        <dbReference type="ChEBI" id="CHEBI:456216"/>
        <dbReference type="EC" id="2.7.11.22"/>
    </reaction>
</comment>
<proteinExistence type="inferred from homology"/>
<dbReference type="PROSITE" id="PS00107">
    <property type="entry name" value="PROTEIN_KINASE_ATP"/>
    <property type="match status" value="1"/>
</dbReference>
<dbReference type="GO" id="GO:0000307">
    <property type="term" value="C:cyclin-dependent protein kinase holoenzyme complex"/>
    <property type="evidence" value="ECO:0007669"/>
    <property type="project" value="TreeGrafter"/>
</dbReference>
<feature type="region of interest" description="Disordered" evidence="13">
    <location>
        <begin position="198"/>
        <end position="218"/>
    </location>
</feature>
<keyword evidence="8 12" id="KW-0067">ATP-binding</keyword>
<dbReference type="SMART" id="SM00220">
    <property type="entry name" value="S_TKc"/>
    <property type="match status" value="1"/>
</dbReference>
<dbReference type="PROSITE" id="PS50011">
    <property type="entry name" value="PROTEIN_KINASE_DOM"/>
    <property type="match status" value="1"/>
</dbReference>
<feature type="domain" description="Protein kinase" evidence="14">
    <location>
        <begin position="263"/>
        <end position="552"/>
    </location>
</feature>